<dbReference type="Proteomes" id="UP000580344">
    <property type="component" value="Unassembled WGS sequence"/>
</dbReference>
<feature type="transmembrane region" description="Helical" evidence="1">
    <location>
        <begin position="164"/>
        <end position="185"/>
    </location>
</feature>
<feature type="transmembrane region" description="Helical" evidence="1">
    <location>
        <begin position="197"/>
        <end position="219"/>
    </location>
</feature>
<dbReference type="Pfam" id="PF14093">
    <property type="entry name" value="DUF4271"/>
    <property type="match status" value="1"/>
</dbReference>
<proteinExistence type="predicted"/>
<keyword evidence="1" id="KW-1133">Transmembrane helix</keyword>
<evidence type="ECO:0000313" key="3">
    <source>
        <dbReference type="Proteomes" id="UP000580344"/>
    </source>
</evidence>
<keyword evidence="1" id="KW-0472">Membrane</keyword>
<name>A0ABX1WM67_9FLAO</name>
<gene>
    <name evidence="2" type="ORF">HMH06_07725</name>
</gene>
<evidence type="ECO:0000313" key="2">
    <source>
        <dbReference type="EMBL" id="NOJ75717.1"/>
    </source>
</evidence>
<feature type="transmembrane region" description="Helical" evidence="1">
    <location>
        <begin position="93"/>
        <end position="116"/>
    </location>
</feature>
<comment type="caution">
    <text evidence="2">The sequence shown here is derived from an EMBL/GenBank/DDBJ whole genome shotgun (WGS) entry which is preliminary data.</text>
</comment>
<feature type="transmembrane region" description="Helical" evidence="1">
    <location>
        <begin position="58"/>
        <end position="81"/>
    </location>
</feature>
<keyword evidence="1" id="KW-0812">Transmembrane</keyword>
<accession>A0ABX1WM67</accession>
<feature type="transmembrane region" description="Helical" evidence="1">
    <location>
        <begin position="18"/>
        <end position="37"/>
    </location>
</feature>
<dbReference type="InterPro" id="IPR025367">
    <property type="entry name" value="DUF4271"/>
</dbReference>
<dbReference type="RefSeq" id="WP_171623027.1">
    <property type="nucleotide sequence ID" value="NZ_CP053698.1"/>
</dbReference>
<sequence>MKTNDLISIGKNTVGNDTILITLIMCLLLVCATKYLFAKNFKTLTNKNEYMNFTDDNTTLFSFIVNAVTVLLISVLLVSYFDINYNHLPNFNFYYLSRIGITFGIISIIMLFRLLIEVVFYKVFYESSSILYFMKSSSYVNAKNVLLLLVICFLFFYTQINKDYLIIIGFILLFLNRIFEIYSIYAKQIHKNKSIWYYNILYLCTLEILPIMVLAKLLIVGKVI</sequence>
<protein>
    <submittedName>
        <fullName evidence="2">DUF4271 domain-containing protein</fullName>
    </submittedName>
</protein>
<feature type="transmembrane region" description="Helical" evidence="1">
    <location>
        <begin position="137"/>
        <end position="158"/>
    </location>
</feature>
<organism evidence="2 3">
    <name type="scientific">Empedobacter stercoris</name>
    <dbReference type="NCBI Taxonomy" id="1628248"/>
    <lineage>
        <taxon>Bacteria</taxon>
        <taxon>Pseudomonadati</taxon>
        <taxon>Bacteroidota</taxon>
        <taxon>Flavobacteriia</taxon>
        <taxon>Flavobacteriales</taxon>
        <taxon>Weeksellaceae</taxon>
        <taxon>Empedobacter</taxon>
    </lineage>
</organism>
<evidence type="ECO:0000256" key="1">
    <source>
        <dbReference type="SAM" id="Phobius"/>
    </source>
</evidence>
<reference evidence="2 3" key="1">
    <citation type="submission" date="2020-05" db="EMBL/GenBank/DDBJ databases">
        <title>Tigecycline resistant gene in Empedobacter stercoris.</title>
        <authorList>
            <person name="Chen Y."/>
            <person name="Cheng Y."/>
            <person name="Zhou K."/>
        </authorList>
    </citation>
    <scope>NUCLEOTIDE SEQUENCE [LARGE SCALE GENOMIC DNA]</scope>
    <source>
        <strain evidence="2 3">ES202</strain>
    </source>
</reference>
<dbReference type="EMBL" id="JABFOQ010000015">
    <property type="protein sequence ID" value="NOJ75717.1"/>
    <property type="molecule type" value="Genomic_DNA"/>
</dbReference>
<keyword evidence="3" id="KW-1185">Reference proteome</keyword>